<dbReference type="EMBL" id="JAHLFO010000087">
    <property type="protein sequence ID" value="MBU3814120.1"/>
    <property type="molecule type" value="Genomic_DNA"/>
</dbReference>
<keyword evidence="2" id="KW-0121">Carboxypeptidase</keyword>
<keyword evidence="2" id="KW-0645">Protease</keyword>
<comment type="caution">
    <text evidence="2">The sequence shown here is derived from an EMBL/GenBank/DDBJ whole genome shotgun (WGS) entry which is preliminary data.</text>
</comment>
<feature type="chain" id="PRO_5038693743" evidence="1">
    <location>
        <begin position="21"/>
        <end position="850"/>
    </location>
</feature>
<protein>
    <submittedName>
        <fullName evidence="2">Carboxypeptidase-like regulatory domain-containing protein</fullName>
    </submittedName>
</protein>
<dbReference type="PROSITE" id="PS51257">
    <property type="entry name" value="PROKAR_LIPOPROTEIN"/>
    <property type="match status" value="1"/>
</dbReference>
<reference evidence="2" key="1">
    <citation type="journal article" date="2021" name="PeerJ">
        <title>Extensive microbial diversity within the chicken gut microbiome revealed by metagenomics and culture.</title>
        <authorList>
            <person name="Gilroy R."/>
            <person name="Ravi A."/>
            <person name="Getino M."/>
            <person name="Pursley I."/>
            <person name="Horton D.L."/>
            <person name="Alikhan N.F."/>
            <person name="Baker D."/>
            <person name="Gharbi K."/>
            <person name="Hall N."/>
            <person name="Watson M."/>
            <person name="Adriaenssens E.M."/>
            <person name="Foster-Nyarko E."/>
            <person name="Jarju S."/>
            <person name="Secka A."/>
            <person name="Antonio M."/>
            <person name="Oren A."/>
            <person name="Chaudhuri R.R."/>
            <person name="La Ragione R."/>
            <person name="Hildebrand F."/>
            <person name="Pallen M.J."/>
        </authorList>
    </citation>
    <scope>NUCLEOTIDE SEQUENCE</scope>
    <source>
        <strain evidence="2">B3-3758</strain>
    </source>
</reference>
<gene>
    <name evidence="2" type="ORF">H9791_06360</name>
</gene>
<accession>A0A9E2KHA8</accession>
<dbReference type="GO" id="GO:0004180">
    <property type="term" value="F:carboxypeptidase activity"/>
    <property type="evidence" value="ECO:0007669"/>
    <property type="project" value="UniProtKB-KW"/>
</dbReference>
<feature type="signal peptide" evidence="1">
    <location>
        <begin position="1"/>
        <end position="20"/>
    </location>
</feature>
<sequence length="850" mass="96771">MRRLAVCWILVLGVCACVHAQRVYRGRVVDEDHRPIADVSVLIYRSETSVAAFGFSDADGQFAVRCPDKVQPVGIGFRMMGFEDKRILPGDFADGQTVILHSKAFLLKEVNVRPDRIRQRNDTLVYNVLSFKQDQDRSIADVIAKMPGLEVSSSGQISFEGKSINKFYIEGMDLMGSKYAQASENLSADMVSSVQVLQNHQPVKTLRGVQFSDQAALNLVLKDNVKNAWAGLLEAGVGSTAQDGASCLYSGRLLGMMFGRKQQNLSMYKADNTGKDITREVTDLITGTRDNQEERGLLGELVTPAAEIGGQRTSFNRSHLVATNHLLKVGQDDDLRVQLDYLWAEKEGYTAHTTEYLDLDGILLAEENRVESADSRLKGDVTYKINRDKLYLNNRFHGSWDLNKGWGEAVLNGEPTRQDVRVRKGYLTEDFELISRLRNGNSLEFSSQSTFSYLPGRLAIVTGGTEQLDVSAFETNNYAAFSHKVRGYTLSHRVGYSWKTQQLKADYQDMSAEEQYDRHNLYVASSLHLVKKSLKVNATLRANALLRYYEGNSGFHFSLQPNLHIQYDFSGTTAASLRYSYRESDLSLMSLYRTPIFTSYYTQSSHTGDFEDRGIHMLTGSWQYQHPIKGLFLNLAASWTRRTNEVLYQSTYEEPVFRRSPTAHRYKTDSYLLHGNAAYSCYWGKTLISLGGRQLWSNYYLWQQGVRVPWQMRDTEITGKLSMQPVRVFSYELQSRLQLNRQVCRENHALSGEGIRTFAHALSLFLFPLKKLEIGVKGEVYHSSDPSVAANVFADAHVSYQLKRWEWRLTCTNFMGNHRYERRMRTSLTDVYSVYRLRPREVLLSFTVEL</sequence>
<proteinExistence type="predicted"/>
<keyword evidence="1" id="KW-0732">Signal</keyword>
<evidence type="ECO:0000313" key="3">
    <source>
        <dbReference type="Proteomes" id="UP000824236"/>
    </source>
</evidence>
<organism evidence="2 3">
    <name type="scientific">Candidatus Bacteroides intestinipullorum</name>
    <dbReference type="NCBI Taxonomy" id="2838471"/>
    <lineage>
        <taxon>Bacteria</taxon>
        <taxon>Pseudomonadati</taxon>
        <taxon>Bacteroidota</taxon>
        <taxon>Bacteroidia</taxon>
        <taxon>Bacteroidales</taxon>
        <taxon>Bacteroidaceae</taxon>
        <taxon>Bacteroides</taxon>
    </lineage>
</organism>
<dbReference type="Proteomes" id="UP000824236">
    <property type="component" value="Unassembled WGS sequence"/>
</dbReference>
<evidence type="ECO:0000256" key="1">
    <source>
        <dbReference type="SAM" id="SignalP"/>
    </source>
</evidence>
<name>A0A9E2KHA8_9BACE</name>
<reference evidence="2" key="2">
    <citation type="submission" date="2021-04" db="EMBL/GenBank/DDBJ databases">
        <authorList>
            <person name="Gilroy R."/>
        </authorList>
    </citation>
    <scope>NUCLEOTIDE SEQUENCE</scope>
    <source>
        <strain evidence="2">B3-3758</strain>
    </source>
</reference>
<dbReference type="SUPFAM" id="SSF56935">
    <property type="entry name" value="Porins"/>
    <property type="match status" value="1"/>
</dbReference>
<keyword evidence="2" id="KW-0378">Hydrolase</keyword>
<dbReference type="AlphaFoldDB" id="A0A9E2KHA8"/>
<evidence type="ECO:0000313" key="2">
    <source>
        <dbReference type="EMBL" id="MBU3814120.1"/>
    </source>
</evidence>